<evidence type="ECO:0000313" key="3">
    <source>
        <dbReference type="EMBL" id="RKS75324.1"/>
    </source>
</evidence>
<dbReference type="OrthoDB" id="3189808at2"/>
<dbReference type="InParanoid" id="A0A420XQ01"/>
<dbReference type="InterPro" id="IPR000600">
    <property type="entry name" value="ROK"/>
</dbReference>
<dbReference type="InterPro" id="IPR036390">
    <property type="entry name" value="WH_DNA-bd_sf"/>
</dbReference>
<dbReference type="SMART" id="SM00418">
    <property type="entry name" value="HTH_ARSR"/>
    <property type="match status" value="1"/>
</dbReference>
<dbReference type="EMBL" id="RBWV01000011">
    <property type="protein sequence ID" value="RKS75324.1"/>
    <property type="molecule type" value="Genomic_DNA"/>
</dbReference>
<keyword evidence="4" id="KW-1185">Reference proteome</keyword>
<sequence length="379" mass="38791">MSATKPSLALLRSLSDEHVLHAVMTGGAATRAQLATATGLSKPTVSQSVQRLADAGVLRDTGDRTTGRGGVGVYYALADELGTALAVSIAPGSVVVESLDAYGHVLRTTSTPLTHPVGPDEVARGLASAAGRASVGLAPVRTVSVSAADPVDRTSGRLVHLPDAPFLVGELDPVAVLSDVAAGAVVTVDNDVNWAARAERDARTGAEAQDFVYLYLGEGVGLGVVSDGEVRRGFRGFAGEVAHVVTTGPDGSAMAFTEVFRDLDLRLPDSSAIDVTALVAIVHAGGGGDRGVTRSLGRAVAGVVAAAVALLDPAWVVVGGPWGSDEAVFRALGEHVRRLTRPVTFERARQVRDASLTGARHQALADLRAGIVAEAAARD</sequence>
<dbReference type="InterPro" id="IPR001845">
    <property type="entry name" value="HTH_ArsR_DNA-bd_dom"/>
</dbReference>
<protein>
    <submittedName>
        <fullName evidence="3">Putative NBD/HSP70 family sugar kinase</fullName>
    </submittedName>
</protein>
<organism evidence="3 4">
    <name type="scientific">Motilibacter peucedani</name>
    <dbReference type="NCBI Taxonomy" id="598650"/>
    <lineage>
        <taxon>Bacteria</taxon>
        <taxon>Bacillati</taxon>
        <taxon>Actinomycetota</taxon>
        <taxon>Actinomycetes</taxon>
        <taxon>Motilibacterales</taxon>
        <taxon>Motilibacteraceae</taxon>
        <taxon>Motilibacter</taxon>
    </lineage>
</organism>
<name>A0A420XQ01_9ACTN</name>
<dbReference type="InterPro" id="IPR011991">
    <property type="entry name" value="ArsR-like_HTH"/>
</dbReference>
<keyword evidence="3" id="KW-0808">Transferase</keyword>
<gene>
    <name evidence="3" type="ORF">CLV35_1785</name>
</gene>
<dbReference type="Gene3D" id="3.30.420.40">
    <property type="match status" value="2"/>
</dbReference>
<dbReference type="Pfam" id="PF00480">
    <property type="entry name" value="ROK"/>
    <property type="match status" value="1"/>
</dbReference>
<evidence type="ECO:0000256" key="1">
    <source>
        <dbReference type="ARBA" id="ARBA00006479"/>
    </source>
</evidence>
<keyword evidence="3" id="KW-0418">Kinase</keyword>
<dbReference type="Gene3D" id="1.10.10.10">
    <property type="entry name" value="Winged helix-like DNA-binding domain superfamily/Winged helix DNA-binding domain"/>
    <property type="match status" value="1"/>
</dbReference>
<evidence type="ECO:0000259" key="2">
    <source>
        <dbReference type="SMART" id="SM00418"/>
    </source>
</evidence>
<dbReference type="GO" id="GO:0016301">
    <property type="term" value="F:kinase activity"/>
    <property type="evidence" value="ECO:0007669"/>
    <property type="project" value="UniProtKB-KW"/>
</dbReference>
<feature type="domain" description="HTH arsR-type" evidence="2">
    <location>
        <begin position="9"/>
        <end position="90"/>
    </location>
</feature>
<dbReference type="SUPFAM" id="SSF46785">
    <property type="entry name" value="Winged helix' DNA-binding domain"/>
    <property type="match status" value="1"/>
</dbReference>
<dbReference type="GO" id="GO:0003700">
    <property type="term" value="F:DNA-binding transcription factor activity"/>
    <property type="evidence" value="ECO:0007669"/>
    <property type="project" value="InterPro"/>
</dbReference>
<dbReference type="PANTHER" id="PTHR18964">
    <property type="entry name" value="ROK (REPRESSOR, ORF, KINASE) FAMILY"/>
    <property type="match status" value="1"/>
</dbReference>
<dbReference type="InterPro" id="IPR043129">
    <property type="entry name" value="ATPase_NBD"/>
</dbReference>
<dbReference type="RefSeq" id="WP_121193122.1">
    <property type="nucleotide sequence ID" value="NZ_RBWV01000011.1"/>
</dbReference>
<dbReference type="SUPFAM" id="SSF53067">
    <property type="entry name" value="Actin-like ATPase domain"/>
    <property type="match status" value="1"/>
</dbReference>
<evidence type="ECO:0000313" key="4">
    <source>
        <dbReference type="Proteomes" id="UP000281955"/>
    </source>
</evidence>
<dbReference type="PANTHER" id="PTHR18964:SF149">
    <property type="entry name" value="BIFUNCTIONAL UDP-N-ACETYLGLUCOSAMINE 2-EPIMERASE_N-ACETYLMANNOSAMINE KINASE"/>
    <property type="match status" value="1"/>
</dbReference>
<comment type="caution">
    <text evidence="3">The sequence shown here is derived from an EMBL/GenBank/DDBJ whole genome shotgun (WGS) entry which is preliminary data.</text>
</comment>
<proteinExistence type="inferred from homology"/>
<reference evidence="3 4" key="1">
    <citation type="submission" date="2018-10" db="EMBL/GenBank/DDBJ databases">
        <title>Genomic Encyclopedia of Archaeal and Bacterial Type Strains, Phase II (KMG-II): from individual species to whole genera.</title>
        <authorList>
            <person name="Goeker M."/>
        </authorList>
    </citation>
    <scope>NUCLEOTIDE SEQUENCE [LARGE SCALE GENOMIC DNA]</scope>
    <source>
        <strain evidence="3 4">RP-AC37</strain>
    </source>
</reference>
<dbReference type="Pfam" id="PF12802">
    <property type="entry name" value="MarR_2"/>
    <property type="match status" value="1"/>
</dbReference>
<dbReference type="Proteomes" id="UP000281955">
    <property type="component" value="Unassembled WGS sequence"/>
</dbReference>
<dbReference type="InterPro" id="IPR036388">
    <property type="entry name" value="WH-like_DNA-bd_sf"/>
</dbReference>
<dbReference type="AlphaFoldDB" id="A0A420XQ01"/>
<accession>A0A420XQ01</accession>
<dbReference type="CDD" id="cd00090">
    <property type="entry name" value="HTH_ARSR"/>
    <property type="match status" value="1"/>
</dbReference>
<dbReference type="InterPro" id="IPR000835">
    <property type="entry name" value="HTH_MarR-typ"/>
</dbReference>
<comment type="similarity">
    <text evidence="1">Belongs to the ROK (NagC/XylR) family.</text>
</comment>